<dbReference type="GO" id="GO:0045892">
    <property type="term" value="P:negative regulation of DNA-templated transcription"/>
    <property type="evidence" value="ECO:0007669"/>
    <property type="project" value="TreeGrafter"/>
</dbReference>
<keyword evidence="3" id="KW-0804">Transcription</keyword>
<feature type="domain" description="HTH gntR-type" evidence="4">
    <location>
        <begin position="7"/>
        <end position="75"/>
    </location>
</feature>
<name>A0AAU8CZL3_9HYPH</name>
<organism evidence="5">
    <name type="scientific">Mesorhizobium sp. WSM2240</name>
    <dbReference type="NCBI Taxonomy" id="3228851"/>
    <lineage>
        <taxon>Bacteria</taxon>
        <taxon>Pseudomonadati</taxon>
        <taxon>Pseudomonadota</taxon>
        <taxon>Alphaproteobacteria</taxon>
        <taxon>Hyphomicrobiales</taxon>
        <taxon>Phyllobacteriaceae</taxon>
        <taxon>Mesorhizobium</taxon>
    </lineage>
</organism>
<keyword evidence="1" id="KW-0805">Transcription regulation</keyword>
<dbReference type="PRINTS" id="PR00035">
    <property type="entry name" value="HTHGNTR"/>
</dbReference>
<dbReference type="InterPro" id="IPR036390">
    <property type="entry name" value="WH_DNA-bd_sf"/>
</dbReference>
<evidence type="ECO:0000256" key="2">
    <source>
        <dbReference type="ARBA" id="ARBA00023125"/>
    </source>
</evidence>
<keyword evidence="5" id="KW-0614">Plasmid</keyword>
<protein>
    <submittedName>
        <fullName evidence="5">GntR family transcriptional regulator</fullName>
    </submittedName>
</protein>
<reference evidence="5" key="1">
    <citation type="submission" date="2024-06" db="EMBL/GenBank/DDBJ databases">
        <title>Mesorhizobium karijinii sp. nov., a symbiont of the iconic Swainsona formosa from arid Australia.</title>
        <authorList>
            <person name="Hill Y.J."/>
            <person name="Watkin E.L.J."/>
            <person name="O'Hara G.W."/>
            <person name="Terpolilli J."/>
            <person name="Tye M.L."/>
            <person name="Kohlmeier M.G."/>
        </authorList>
    </citation>
    <scope>NUCLEOTIDE SEQUENCE</scope>
    <source>
        <strain evidence="5">WSM2240</strain>
        <plasmid evidence="5">pMk2240A</plasmid>
    </source>
</reference>
<dbReference type="PANTHER" id="PTHR44846:SF1">
    <property type="entry name" value="MANNOSYL-D-GLYCERATE TRANSPORT_METABOLISM SYSTEM REPRESSOR MNGR-RELATED"/>
    <property type="match status" value="1"/>
</dbReference>
<evidence type="ECO:0000259" key="4">
    <source>
        <dbReference type="PROSITE" id="PS50949"/>
    </source>
</evidence>
<dbReference type="SMART" id="SM00866">
    <property type="entry name" value="UTRA"/>
    <property type="match status" value="1"/>
</dbReference>
<dbReference type="InterPro" id="IPR028978">
    <property type="entry name" value="Chorismate_lyase_/UTRA_dom_sf"/>
</dbReference>
<evidence type="ECO:0000256" key="3">
    <source>
        <dbReference type="ARBA" id="ARBA00023163"/>
    </source>
</evidence>
<evidence type="ECO:0000313" key="5">
    <source>
        <dbReference type="EMBL" id="XCG52055.1"/>
    </source>
</evidence>
<dbReference type="Gene3D" id="1.10.10.10">
    <property type="entry name" value="Winged helix-like DNA-binding domain superfamily/Winged helix DNA-binding domain"/>
    <property type="match status" value="1"/>
</dbReference>
<dbReference type="PROSITE" id="PS50949">
    <property type="entry name" value="HTH_GNTR"/>
    <property type="match status" value="1"/>
</dbReference>
<dbReference type="Gene3D" id="3.40.1410.10">
    <property type="entry name" value="Chorismate lyase-like"/>
    <property type="match status" value="1"/>
</dbReference>
<gene>
    <name evidence="5" type="ORF">ABVK50_31545</name>
</gene>
<dbReference type="PANTHER" id="PTHR44846">
    <property type="entry name" value="MANNOSYL-D-GLYCERATE TRANSPORT/METABOLISM SYSTEM REPRESSOR MNGR-RELATED"/>
    <property type="match status" value="1"/>
</dbReference>
<dbReference type="GO" id="GO:0003700">
    <property type="term" value="F:DNA-binding transcription factor activity"/>
    <property type="evidence" value="ECO:0007669"/>
    <property type="project" value="InterPro"/>
</dbReference>
<dbReference type="InterPro" id="IPR000524">
    <property type="entry name" value="Tscrpt_reg_HTH_GntR"/>
</dbReference>
<dbReference type="InterPro" id="IPR050679">
    <property type="entry name" value="Bact_HTH_transcr_reg"/>
</dbReference>
<dbReference type="EMBL" id="CP159256">
    <property type="protein sequence ID" value="XCG52055.1"/>
    <property type="molecule type" value="Genomic_DNA"/>
</dbReference>
<dbReference type="SMART" id="SM00345">
    <property type="entry name" value="HTH_GNTR"/>
    <property type="match status" value="1"/>
</dbReference>
<geneLocation type="plasmid" evidence="5">
    <name>pMk2240A</name>
</geneLocation>
<proteinExistence type="predicted"/>
<accession>A0AAU8CZL3</accession>
<dbReference type="SUPFAM" id="SSF64288">
    <property type="entry name" value="Chorismate lyase-like"/>
    <property type="match status" value="1"/>
</dbReference>
<dbReference type="GO" id="GO:0003677">
    <property type="term" value="F:DNA binding"/>
    <property type="evidence" value="ECO:0007669"/>
    <property type="project" value="UniProtKB-KW"/>
</dbReference>
<evidence type="ECO:0000256" key="1">
    <source>
        <dbReference type="ARBA" id="ARBA00023015"/>
    </source>
</evidence>
<dbReference type="RefSeq" id="WP_353646859.1">
    <property type="nucleotide sequence ID" value="NZ_CP159256.1"/>
</dbReference>
<sequence length="260" mass="28771">MSGQVATALHQTVRQEIMRRVSAGEYDVGEPLPSAAALAEEFGVSAITIKRALRDLQPAGILRSVPGLGTFVRERRRFIRDLDFSFTSLEDAERLGLKPSLRLVSVTREKIADPAFEVLEPPDGLMLCVRKVISTDDTPIMYDTTFLPRSLDDEVIDEFGEKFISEALRDHGTRFTKTKLLIDAAPASAEAQQTFAIPNGYPTLRRLYRLSTTDKSFSVFGVAESPFDRLACTVELDVPVEQVPTGKGRGPLARARTRKS</sequence>
<dbReference type="SUPFAM" id="SSF46785">
    <property type="entry name" value="Winged helix' DNA-binding domain"/>
    <property type="match status" value="1"/>
</dbReference>
<dbReference type="Pfam" id="PF07702">
    <property type="entry name" value="UTRA"/>
    <property type="match status" value="1"/>
</dbReference>
<dbReference type="InterPro" id="IPR011663">
    <property type="entry name" value="UTRA"/>
</dbReference>
<dbReference type="InterPro" id="IPR036388">
    <property type="entry name" value="WH-like_DNA-bd_sf"/>
</dbReference>
<dbReference type="CDD" id="cd07377">
    <property type="entry name" value="WHTH_GntR"/>
    <property type="match status" value="1"/>
</dbReference>
<keyword evidence="2" id="KW-0238">DNA-binding</keyword>
<dbReference type="Pfam" id="PF00392">
    <property type="entry name" value="GntR"/>
    <property type="match status" value="1"/>
</dbReference>
<dbReference type="AlphaFoldDB" id="A0AAU8CZL3"/>